<comment type="cofactor">
    <cofactor evidence="1 28 30">
        <name>pyridoxal 5'-phosphate</name>
        <dbReference type="ChEBI" id="CHEBI:597326"/>
    </cofactor>
</comment>
<keyword evidence="11 30" id="KW-0028">Amino-acid biosynthesis</keyword>
<dbReference type="CDD" id="cd01005">
    <property type="entry name" value="PBP2_CysP"/>
    <property type="match status" value="1"/>
</dbReference>
<feature type="transmembrane region" description="Helical" evidence="31">
    <location>
        <begin position="816"/>
        <end position="837"/>
    </location>
</feature>
<dbReference type="InterPro" id="IPR034408">
    <property type="entry name" value="Sulphate/thiosulphate_BS"/>
</dbReference>
<reference evidence="34 35" key="1">
    <citation type="submission" date="2012-10" db="EMBL/GenBank/DDBJ databases">
        <title>Genome sequencing and analysis of entomopathogenic fungi Beauveria bassiana D1-5.</title>
        <authorList>
            <person name="Li Q."/>
            <person name="Wang L."/>
            <person name="Zhang Z."/>
            <person name="Wang Q."/>
            <person name="Ren J."/>
            <person name="Wang M."/>
            <person name="Xu W."/>
            <person name="Wang J."/>
            <person name="Lu Y."/>
            <person name="Du Q."/>
            <person name="Sun Z."/>
        </authorList>
    </citation>
    <scope>NUCLEOTIDE SEQUENCE [LARGE SCALE GENOMIC DNA]</scope>
    <source>
        <strain evidence="34 35">D1-5</strain>
    </source>
</reference>
<dbReference type="NCBIfam" id="TIGR00968">
    <property type="entry name" value="3a0106s01"/>
    <property type="match status" value="1"/>
</dbReference>
<feature type="modified residue" description="N6-(pyridoxal phosphate)lysine" evidence="29">
    <location>
        <position position="1410"/>
    </location>
</feature>
<dbReference type="HOGENOM" id="CLU_241766_0_0_1"/>
<dbReference type="InterPro" id="IPR006314">
    <property type="entry name" value="Dyp_peroxidase"/>
</dbReference>
<gene>
    <name evidence="34" type="ORF">BBAD15_g236</name>
</gene>
<sequence>MSRVQSGILPEHCRAAVWLEASVQGDFSAISAGCKTFIEALNAFQEKFPDAMLGATVGFGYDLWRDLSKGEGAAELKNFTPLGKGLAPATQHDVMIHILSLRHDVNFSVAQAALAAFGDALKIEEEIHGFRWVEERDLSGFVDGTENPQGEENRRQVAVINEGVDAGGSYVLVQRWEHNLKQLNRLSVHDQEMIFGRTKQENEEIDGEARPATSHLSRVDLKEDGKGLKIVRQSLPYGTASGVHGLYFIAYCARLHNIEQQLLSMFGDTDGKRDELLNSSYDVSRELFAALNPPFEKQWAQENNGDKLTIKQSHAGSSKQALAILQGLKADVVTYNQVTDVQILHDKGNLIPADWQSRLGNNSSPFYSTMAFLVRKGNPKNIHDWSDLVRPDVKLIFPNPKTSGNARYTYLAAWGAADKADGGDKAKTEQFMTQFLKNVEVFDTGGRGATTSFVERGLGDVLISFESEVNNIRNQYAKDGYEVVVPKVNILAEFPVAWVDKNVKANGTEKAAKAYLNYLYSPQAQTIITDYYYRVNNPQVMDKLKDKFPQTELFRVEDAFGGWPEVMKTHFATGGELDKLALVMQLAQMSFSQYWDVITNPQVVAAYKVTLLSAALASVFNGVFGLLMAWILTRYQFPGRSLLDALMDLPFALPTAVAGLTLAGLFSVNGWYGEWLAQFGIKVTYTWLGIAVAMAFTSIPFVVRTVQPVLEELGPEYEEAAETLGATRWQSFRRVVLPELSPALMAGVALSFTRSLGEFGAVIFIAGNIAWKTEVTSLMIFVRLQEFDYPAASAIAVALVDACYNRPRINWGKWTLIAIGVLVSFLILVVPVASIFAEAFSKGLMPALQNIANPDMLHAIWLTVMIALITVPVNLVFGTLLAWLVTRFNFPGRQLLLTLLDIPFAVSPVVAGLVYLLFYGSNGPLAGFLDAHNLQIMFAWPGMVLVTIFVTCPFVVRELVPVMLSQGSQEDEAAILLGASGWQMFRRVTLPNIRWALLYGVVLTNARAIGEFGAVSVVSGSIRGETFSLPLQIELLQQDYNTVGSFTAAALLTLMAVLTLFLKSAVLNDISLDIPSGQMVALLGPSGSGKTTLLRIIAGLEHQNSGHISFHGTDVSRMHARDRKVGFVFQHYALFRHMSVFDNIAFGLTVLPRRERPSAAAIKQKVTKLLEMVQLSHLADRYPAQLSGGQKQRVALARALAVEPQILLLDEPFGALDAQVRKELRRWLRELHEELKFTSVFVTHDQEEAMEVADRVVVMSQGNIEQVDTPDQVWREPATRFVLEFLGEVNRLKGVIRGSQFHVGAHRWPLGFTPAHQGEVDLFLRPWEVDVSRRTNLDSPLPVQVLEVSPRGHYMQLVVQPLGWYDEPLTVVLKEQQIPQRGERLFVGLQNARLEIWVKLEGNNPAGSVKDRAALSMIVQAEKRGEIQPGDTLIEATSGNTGIALAMIAALKGYRMKLLMPDNMSMERKAAMQAYGAELILVSKAQGMEGARELAQQMADRGEGKILDQFNNPDNPLAHYTTTGPEIWRQTEGRITHFVSSMGTTGTITGVSRFMREQSRPVKIVGLQPEEGSSIPGIRRWPEEWLPKIFNPTLVDEVIDMAQTEAEQTMRRLAIEEGIFCGVSSGGAVAGALRVAKANPGSVVVAIICDRGDRYLSTGVFGEESYVQGAGI</sequence>
<dbReference type="GO" id="GO:0019346">
    <property type="term" value="P:transsulfuration"/>
    <property type="evidence" value="ECO:0007669"/>
    <property type="project" value="EnsemblFungi"/>
</dbReference>
<dbReference type="Gene3D" id="3.40.50.1100">
    <property type="match status" value="2"/>
</dbReference>
<dbReference type="InterPro" id="IPR005666">
    <property type="entry name" value="Sulph_transpt1"/>
</dbReference>
<dbReference type="GO" id="GO:0046872">
    <property type="term" value="F:metal ion binding"/>
    <property type="evidence" value="ECO:0007669"/>
    <property type="project" value="UniProtKB-KW"/>
</dbReference>
<dbReference type="SUPFAM" id="SSF50331">
    <property type="entry name" value="MOP-like"/>
    <property type="match status" value="1"/>
</dbReference>
<keyword evidence="25 31" id="KW-0472">Membrane</keyword>
<keyword evidence="10" id="KW-0575">Peroxidase</keyword>
<evidence type="ECO:0000256" key="15">
    <source>
        <dbReference type="ARBA" id="ARBA00022729"/>
    </source>
</evidence>
<evidence type="ECO:0000256" key="23">
    <source>
        <dbReference type="ARBA" id="ARBA00023004"/>
    </source>
</evidence>
<evidence type="ECO:0000259" key="33">
    <source>
        <dbReference type="PROSITE" id="PS50928"/>
    </source>
</evidence>
<dbReference type="InterPro" id="IPR005669">
    <property type="entry name" value="Thiosulph/SO4-bd"/>
</dbReference>
<dbReference type="SUPFAM" id="SSF161098">
    <property type="entry name" value="MetI-like"/>
    <property type="match status" value="2"/>
</dbReference>
<dbReference type="NCBIfam" id="TIGR02140">
    <property type="entry name" value="permease_CysW"/>
    <property type="match status" value="1"/>
</dbReference>
<feature type="domain" description="ABC transmembrane type-1" evidence="33">
    <location>
        <begin position="860"/>
        <end position="1064"/>
    </location>
</feature>
<feature type="transmembrane region" description="Helical" evidence="31">
    <location>
        <begin position="857"/>
        <end position="883"/>
    </location>
</feature>
<keyword evidence="18 34" id="KW-0067">ATP-binding</keyword>
<dbReference type="NCBIfam" id="NF008022">
    <property type="entry name" value="PRK10752.1"/>
    <property type="match status" value="1"/>
</dbReference>
<dbReference type="GO" id="GO:0005524">
    <property type="term" value="F:ATP binding"/>
    <property type="evidence" value="ECO:0007669"/>
    <property type="project" value="UniProtKB-KW"/>
</dbReference>
<dbReference type="GO" id="GO:0020037">
    <property type="term" value="F:heme binding"/>
    <property type="evidence" value="ECO:0007669"/>
    <property type="project" value="InterPro"/>
</dbReference>
<evidence type="ECO:0000256" key="2">
    <source>
        <dbReference type="ARBA" id="ARBA00001970"/>
    </source>
</evidence>
<dbReference type="InterPro" id="IPR011865">
    <property type="entry name" value="CysT_permease"/>
</dbReference>
<dbReference type="PANTHER" id="PTHR30406">
    <property type="entry name" value="SULFATE TRANSPORT SYSTEM PERMEASE PROTEIN"/>
    <property type="match status" value="1"/>
</dbReference>
<evidence type="ECO:0000256" key="28">
    <source>
        <dbReference type="PIRSR" id="PIRSR605856-50"/>
    </source>
</evidence>
<dbReference type="Pfam" id="PF00291">
    <property type="entry name" value="PALP"/>
    <property type="match status" value="1"/>
</dbReference>
<evidence type="ECO:0000256" key="21">
    <source>
        <dbReference type="ARBA" id="ARBA00022989"/>
    </source>
</evidence>
<feature type="binding site" evidence="28">
    <location>
        <position position="1440"/>
    </location>
    <ligand>
        <name>pyridoxal 5'-phosphate</name>
        <dbReference type="ChEBI" id="CHEBI:597326"/>
    </ligand>
</feature>
<keyword evidence="17" id="KW-0574">Periplasm</keyword>
<evidence type="ECO:0000256" key="4">
    <source>
        <dbReference type="ARBA" id="ARBA00004429"/>
    </source>
</evidence>
<dbReference type="GO" id="GO:0140104">
    <property type="term" value="F:molecular carrier activity"/>
    <property type="evidence" value="ECO:0007669"/>
    <property type="project" value="InterPro"/>
</dbReference>
<dbReference type="Gene3D" id="1.10.3720.10">
    <property type="entry name" value="MetI-like"/>
    <property type="match status" value="2"/>
</dbReference>
<dbReference type="FunFam" id="3.40.50.300:FF:000227">
    <property type="entry name" value="Sulfate/thiosulfate import ATP-binding protein CysA"/>
    <property type="match status" value="1"/>
</dbReference>
<comment type="subcellular location">
    <subcellularLocation>
        <location evidence="4">Cell inner membrane</location>
        <topology evidence="4">Multi-pass membrane protein</topology>
    </subcellularLocation>
    <subcellularLocation>
        <location evidence="3">Periplasm</location>
    </subcellularLocation>
    <subcellularLocation>
        <location evidence="5">Plastid membrane</location>
        <topology evidence="5">Multi-pass membrane protein</topology>
    </subcellularLocation>
</comment>
<evidence type="ECO:0000259" key="32">
    <source>
        <dbReference type="PROSITE" id="PS50893"/>
    </source>
</evidence>
<dbReference type="Gene3D" id="3.40.190.10">
    <property type="entry name" value="Periplasmic binding protein-like II"/>
    <property type="match status" value="2"/>
</dbReference>
<feature type="domain" description="ABC transporter" evidence="32">
    <location>
        <begin position="1052"/>
        <end position="1286"/>
    </location>
</feature>
<dbReference type="CDD" id="cd03296">
    <property type="entry name" value="ABC_CysA_sulfate_importer"/>
    <property type="match status" value="1"/>
</dbReference>
<evidence type="ECO:0000256" key="9">
    <source>
        <dbReference type="ARBA" id="ARBA00022519"/>
    </source>
</evidence>
<keyword evidence="23" id="KW-0408">Iron</keyword>
<dbReference type="NCBIfam" id="TIGR00969">
    <property type="entry name" value="3a0106s02"/>
    <property type="match status" value="2"/>
</dbReference>
<dbReference type="InterPro" id="IPR001216">
    <property type="entry name" value="P-phosphate_BS"/>
</dbReference>
<evidence type="ECO:0000256" key="14">
    <source>
        <dbReference type="ARBA" id="ARBA00022723"/>
    </source>
</evidence>
<dbReference type="NCBIfam" id="TIGR02139">
    <property type="entry name" value="permease_CysT"/>
    <property type="match status" value="1"/>
</dbReference>
<dbReference type="NCBIfam" id="TIGR01413">
    <property type="entry name" value="Dyp_perox_fam"/>
    <property type="match status" value="1"/>
</dbReference>
<dbReference type="InterPro" id="IPR011008">
    <property type="entry name" value="Dimeric_a/b-barrel"/>
</dbReference>
<dbReference type="InterPro" id="IPR048327">
    <property type="entry name" value="Dyp_perox_N"/>
</dbReference>
<dbReference type="OrthoDB" id="76259at2759"/>
<evidence type="ECO:0000256" key="13">
    <source>
        <dbReference type="ARBA" id="ARBA00022692"/>
    </source>
</evidence>
<keyword evidence="21 31" id="KW-1133">Transmembrane helix</keyword>
<dbReference type="InterPro" id="IPR005667">
    <property type="entry name" value="Sulph_transpt2"/>
</dbReference>
<keyword evidence="15" id="KW-0732">Signal</keyword>
<evidence type="ECO:0000313" key="35">
    <source>
        <dbReference type="Proteomes" id="UP000030106"/>
    </source>
</evidence>
<dbReference type="PROSITE" id="PS50893">
    <property type="entry name" value="ABC_TRANSPORTER_2"/>
    <property type="match status" value="1"/>
</dbReference>
<keyword evidence="8" id="KW-1003">Cell membrane</keyword>
<dbReference type="EMBL" id="ANFO01000023">
    <property type="protein sequence ID" value="KGQ13756.1"/>
    <property type="molecule type" value="Genomic_DNA"/>
</dbReference>
<dbReference type="InterPro" id="IPR017871">
    <property type="entry name" value="ABC_transporter-like_CS"/>
</dbReference>
<evidence type="ECO:0000256" key="26">
    <source>
        <dbReference type="ARBA" id="ARBA00023192"/>
    </source>
</evidence>
<dbReference type="SMART" id="SM00382">
    <property type="entry name" value="AAA"/>
    <property type="match status" value="1"/>
</dbReference>
<dbReference type="NCBIfam" id="NF008105">
    <property type="entry name" value="PRK10851.1"/>
    <property type="match status" value="1"/>
</dbReference>
<dbReference type="GO" id="GO:0042597">
    <property type="term" value="C:periplasmic space"/>
    <property type="evidence" value="ECO:0007669"/>
    <property type="project" value="UniProtKB-SubCell"/>
</dbReference>
<comment type="cofactor">
    <cofactor evidence="2">
        <name>heme b</name>
        <dbReference type="ChEBI" id="CHEBI:60344"/>
    </cofactor>
</comment>
<dbReference type="GO" id="GO:0004122">
    <property type="term" value="F:cystathionine beta-synthase activity"/>
    <property type="evidence" value="ECO:0007669"/>
    <property type="project" value="EnsemblFungi"/>
</dbReference>
<dbReference type="FunFam" id="3.40.50.1100:FF:000003">
    <property type="entry name" value="Cystathionine beta-synthase"/>
    <property type="match status" value="1"/>
</dbReference>
<dbReference type="InterPro" id="IPR003593">
    <property type="entry name" value="AAA+_ATPase"/>
</dbReference>
<evidence type="ECO:0000256" key="16">
    <source>
        <dbReference type="ARBA" id="ARBA00022741"/>
    </source>
</evidence>
<protein>
    <recommendedName>
        <fullName evidence="30">Cysteine synthase</fullName>
        <ecNumber evidence="30">2.5.1.47</ecNumber>
    </recommendedName>
</protein>
<dbReference type="InterPro" id="IPR003439">
    <property type="entry name" value="ABC_transporter-like_ATP-bd"/>
</dbReference>
<dbReference type="PROSITE" id="PS51404">
    <property type="entry name" value="DYP_PEROXIDASE"/>
    <property type="match status" value="1"/>
</dbReference>
<evidence type="ECO:0000256" key="7">
    <source>
        <dbReference type="ARBA" id="ARBA00022448"/>
    </source>
</evidence>
<dbReference type="Pfam" id="PF20628">
    <property type="entry name" value="Dyp_perox_C"/>
    <property type="match status" value="1"/>
</dbReference>
<dbReference type="InterPro" id="IPR005858">
    <property type="entry name" value="CysM"/>
</dbReference>
<dbReference type="PROSITE" id="PS00757">
    <property type="entry name" value="PROK_SULFATE_BIND_2"/>
    <property type="match status" value="1"/>
</dbReference>
<dbReference type="NCBIfam" id="NF008208">
    <property type="entry name" value="PRK10971.1"/>
    <property type="match status" value="1"/>
</dbReference>
<dbReference type="NCBIfam" id="TIGR01136">
    <property type="entry name" value="cysKM"/>
    <property type="match status" value="1"/>
</dbReference>
<dbReference type="Pfam" id="PF00528">
    <property type="entry name" value="BPD_transp_1"/>
    <property type="match status" value="2"/>
</dbReference>
<evidence type="ECO:0000256" key="11">
    <source>
        <dbReference type="ARBA" id="ARBA00022605"/>
    </source>
</evidence>
<dbReference type="SUPFAM" id="SSF53686">
    <property type="entry name" value="Tryptophan synthase beta subunit-like PLP-dependent enzymes"/>
    <property type="match status" value="1"/>
</dbReference>
<dbReference type="FunFam" id="1.10.3720.10:FF:000015">
    <property type="entry name" value="Sulfate ABC transporter, permease CysW"/>
    <property type="match status" value="1"/>
</dbReference>
<evidence type="ECO:0000256" key="1">
    <source>
        <dbReference type="ARBA" id="ARBA00001933"/>
    </source>
</evidence>
<evidence type="ECO:0000256" key="18">
    <source>
        <dbReference type="ARBA" id="ARBA00022840"/>
    </source>
</evidence>
<organism evidence="34 35">
    <name type="scientific">Beauveria bassiana D1-5</name>
    <dbReference type="NCBI Taxonomy" id="1245745"/>
    <lineage>
        <taxon>Eukaryota</taxon>
        <taxon>Fungi</taxon>
        <taxon>Dikarya</taxon>
        <taxon>Ascomycota</taxon>
        <taxon>Pezizomycotina</taxon>
        <taxon>Sordariomycetes</taxon>
        <taxon>Hypocreomycetidae</taxon>
        <taxon>Hypocreales</taxon>
        <taxon>Cordycipitaceae</taxon>
        <taxon>Beauveria</taxon>
    </lineage>
</organism>
<dbReference type="NCBIfam" id="TIGR01138">
    <property type="entry name" value="cysM"/>
    <property type="match status" value="1"/>
</dbReference>
<evidence type="ECO:0000256" key="29">
    <source>
        <dbReference type="PIRSR" id="PIRSR605856-51"/>
    </source>
</evidence>
<dbReference type="NCBIfam" id="NF008106">
    <property type="entry name" value="PRK10852.1"/>
    <property type="match status" value="1"/>
</dbReference>
<dbReference type="GO" id="GO:0016887">
    <property type="term" value="F:ATP hydrolysis activity"/>
    <property type="evidence" value="ECO:0007669"/>
    <property type="project" value="InterPro"/>
</dbReference>
<dbReference type="Pfam" id="PF04261">
    <property type="entry name" value="Dyp_perox_N"/>
    <property type="match status" value="1"/>
</dbReference>
<dbReference type="GO" id="GO:0004601">
    <property type="term" value="F:peroxidase activity"/>
    <property type="evidence" value="ECO:0007669"/>
    <property type="project" value="UniProtKB-KW"/>
</dbReference>
<evidence type="ECO:0000256" key="8">
    <source>
        <dbReference type="ARBA" id="ARBA00022475"/>
    </source>
</evidence>
<dbReference type="CDD" id="cd06261">
    <property type="entry name" value="TM_PBP2"/>
    <property type="match status" value="2"/>
</dbReference>
<feature type="transmembrane region" description="Helical" evidence="31">
    <location>
        <begin position="938"/>
        <end position="956"/>
    </location>
</feature>
<dbReference type="GO" id="GO:0043190">
    <property type="term" value="C:ATP-binding cassette (ABC) transporter complex"/>
    <property type="evidence" value="ECO:0007669"/>
    <property type="project" value="InterPro"/>
</dbReference>
<dbReference type="InterPro" id="IPR008995">
    <property type="entry name" value="Mo/tungstate-bd_C_term_dom"/>
</dbReference>
<dbReference type="PANTHER" id="PTHR30406:SF9">
    <property type="entry name" value="SULFATE TRANSPORT SYSTEM PERMEASE PROTEIN CYSW"/>
    <property type="match status" value="1"/>
</dbReference>
<keyword evidence="20" id="KW-1278">Translocase</keyword>
<comment type="catalytic activity">
    <reaction evidence="30">
        <text>O-acetyl-L-serine + hydrogen sulfide = L-cysteine + acetate</text>
        <dbReference type="Rhea" id="RHEA:14829"/>
        <dbReference type="ChEBI" id="CHEBI:29919"/>
        <dbReference type="ChEBI" id="CHEBI:30089"/>
        <dbReference type="ChEBI" id="CHEBI:35235"/>
        <dbReference type="ChEBI" id="CHEBI:58340"/>
        <dbReference type="EC" id="2.5.1.47"/>
    </reaction>
</comment>
<dbReference type="FunFam" id="1.10.3720.10:FF:000004">
    <property type="entry name" value="Sulfate transport system permease protein CysT"/>
    <property type="match status" value="1"/>
</dbReference>
<dbReference type="NCBIfam" id="NF008620">
    <property type="entry name" value="PRK11602.1"/>
    <property type="match status" value="1"/>
</dbReference>
<dbReference type="CDD" id="cd01561">
    <property type="entry name" value="CBS_like"/>
    <property type="match status" value="1"/>
</dbReference>
<dbReference type="GO" id="GO:0006535">
    <property type="term" value="P:cysteine biosynthetic process from serine"/>
    <property type="evidence" value="ECO:0007669"/>
    <property type="project" value="UniProtKB-UniRule"/>
</dbReference>
<feature type="transmembrane region" description="Helical" evidence="31">
    <location>
        <begin position="684"/>
        <end position="703"/>
    </location>
</feature>
<dbReference type="PROSITE" id="PS50928">
    <property type="entry name" value="ABC_TM1"/>
    <property type="match status" value="2"/>
</dbReference>
<feature type="transmembrane region" description="Helical" evidence="31">
    <location>
        <begin position="895"/>
        <end position="918"/>
    </location>
</feature>
<dbReference type="Gene3D" id="3.40.50.300">
    <property type="entry name" value="P-loop containing nucleotide triphosphate hydrolases"/>
    <property type="match status" value="1"/>
</dbReference>
<name>A0A0A2W0T4_BEABA</name>
<evidence type="ECO:0000256" key="19">
    <source>
        <dbReference type="ARBA" id="ARBA00022898"/>
    </source>
</evidence>
<evidence type="ECO:0000256" key="10">
    <source>
        <dbReference type="ARBA" id="ARBA00022559"/>
    </source>
</evidence>
<keyword evidence="9" id="KW-0997">Cell inner membrane</keyword>
<keyword evidence="13 31" id="KW-0812">Transmembrane</keyword>
<dbReference type="FunFam" id="3.40.50.1100:FF:000029">
    <property type="entry name" value="Cysteine synthase"/>
    <property type="match status" value="1"/>
</dbReference>
<comment type="similarity">
    <text evidence="6 30">Belongs to the cysteine synthase/cystathionine beta-synthase family.</text>
</comment>
<dbReference type="GO" id="GO:1901681">
    <property type="term" value="F:sulfur compound binding"/>
    <property type="evidence" value="ECO:0007669"/>
    <property type="project" value="InterPro"/>
</dbReference>
<dbReference type="InterPro" id="IPR048328">
    <property type="entry name" value="Dyp_perox_C"/>
</dbReference>
<keyword evidence="22" id="KW-0560">Oxidoreductase</keyword>
<dbReference type="InterPro" id="IPR036052">
    <property type="entry name" value="TrpB-like_PALP_sf"/>
</dbReference>
<evidence type="ECO:0000256" key="5">
    <source>
        <dbReference type="ARBA" id="ARBA00004446"/>
    </source>
</evidence>
<keyword evidence="24" id="KW-0764">Sulfate transport</keyword>
<evidence type="ECO:0000256" key="3">
    <source>
        <dbReference type="ARBA" id="ARBA00004418"/>
    </source>
</evidence>
<dbReference type="NCBIfam" id="TIGR00971">
    <property type="entry name" value="3a0106s03"/>
    <property type="match status" value="1"/>
</dbReference>
<evidence type="ECO:0000256" key="17">
    <source>
        <dbReference type="ARBA" id="ARBA00022764"/>
    </source>
</evidence>
<keyword evidence="26 30" id="KW-0198">Cysteine biosynthesis</keyword>
<feature type="transmembrane region" description="Helical" evidence="31">
    <location>
        <begin position="1042"/>
        <end position="1062"/>
    </location>
</feature>
<evidence type="ECO:0000313" key="34">
    <source>
        <dbReference type="EMBL" id="KGQ13756.1"/>
    </source>
</evidence>
<dbReference type="GO" id="GO:0019343">
    <property type="term" value="P:cysteine biosynthetic process via cystathionine"/>
    <property type="evidence" value="ECO:0007669"/>
    <property type="project" value="EnsemblFungi"/>
</dbReference>
<dbReference type="GO" id="GO:0015419">
    <property type="term" value="F:ABC-type sulfate transporter activity"/>
    <property type="evidence" value="ECO:0007669"/>
    <property type="project" value="InterPro"/>
</dbReference>
<dbReference type="PROSITE" id="PS00901">
    <property type="entry name" value="CYS_SYNTHASE"/>
    <property type="match status" value="1"/>
</dbReference>
<evidence type="ECO:0000256" key="20">
    <source>
        <dbReference type="ARBA" id="ARBA00022967"/>
    </source>
</evidence>
<evidence type="ECO:0000256" key="22">
    <source>
        <dbReference type="ARBA" id="ARBA00023002"/>
    </source>
</evidence>
<dbReference type="GO" id="GO:0070814">
    <property type="term" value="P:hydrogen sulfide biosynthetic process"/>
    <property type="evidence" value="ECO:0007669"/>
    <property type="project" value="EnsemblFungi"/>
</dbReference>
<dbReference type="PROSITE" id="PS00211">
    <property type="entry name" value="ABC_TRANSPORTER_1"/>
    <property type="match status" value="1"/>
</dbReference>
<dbReference type="Pfam" id="PF13531">
    <property type="entry name" value="SBP_bac_11"/>
    <property type="match status" value="1"/>
</dbReference>
<dbReference type="NCBIfam" id="NF008735">
    <property type="entry name" value="PRK11761.1"/>
    <property type="match status" value="1"/>
</dbReference>
<dbReference type="GO" id="GO:0007089">
    <property type="term" value="P:traversing start control point of mitotic cell cycle"/>
    <property type="evidence" value="ECO:0007669"/>
    <property type="project" value="EnsemblFungi"/>
</dbReference>
<accession>A0A0A2W0T4</accession>
<dbReference type="EC" id="2.5.1.47" evidence="30"/>
<evidence type="ECO:0000256" key="6">
    <source>
        <dbReference type="ARBA" id="ARBA00007103"/>
    </source>
</evidence>
<dbReference type="InterPro" id="IPR005856">
    <property type="entry name" value="Cys_synth"/>
</dbReference>
<comment type="pathway">
    <text evidence="27">Amino-acid biosynthesis.</text>
</comment>
<feature type="binding site" evidence="28">
    <location>
        <begin position="1543"/>
        <end position="1547"/>
    </location>
    <ligand>
        <name>pyridoxal 5'-phosphate</name>
        <dbReference type="ChEBI" id="CHEBI:597326"/>
    </ligand>
</feature>
<comment type="caution">
    <text evidence="34">The sequence shown here is derived from an EMBL/GenBank/DDBJ whole genome shotgun (WGS) entry which is preliminary data.</text>
</comment>
<keyword evidence="14" id="KW-0479">Metal-binding</keyword>
<dbReference type="SUPFAM" id="SSF54909">
    <property type="entry name" value="Dimeric alpha+beta barrel"/>
    <property type="match status" value="1"/>
</dbReference>
<feature type="binding site" evidence="28">
    <location>
        <position position="1624"/>
    </location>
    <ligand>
        <name>pyridoxal 5'-phosphate</name>
        <dbReference type="ChEBI" id="CHEBI:597326"/>
    </ligand>
</feature>
<feature type="domain" description="ABC transmembrane type-1" evidence="33">
    <location>
        <begin position="607"/>
        <end position="834"/>
    </location>
</feature>
<evidence type="ECO:0000256" key="31">
    <source>
        <dbReference type="SAM" id="Phobius"/>
    </source>
</evidence>
<evidence type="ECO:0000256" key="24">
    <source>
        <dbReference type="ARBA" id="ARBA00023032"/>
    </source>
</evidence>
<dbReference type="InterPro" id="IPR011866">
    <property type="entry name" value="CysW_permease"/>
</dbReference>
<dbReference type="STRING" id="1245745.A0A0A2W0T4"/>
<evidence type="ECO:0000256" key="30">
    <source>
        <dbReference type="RuleBase" id="RU003985"/>
    </source>
</evidence>
<proteinExistence type="inferred from homology"/>
<evidence type="ECO:0000256" key="27">
    <source>
        <dbReference type="ARBA" id="ARBA00029440"/>
    </source>
</evidence>
<evidence type="ECO:0000256" key="25">
    <source>
        <dbReference type="ARBA" id="ARBA00023136"/>
    </source>
</evidence>
<keyword evidence="19 28" id="KW-0663">Pyridoxal phosphate</keyword>
<feature type="transmembrane region" description="Helical" evidence="31">
    <location>
        <begin position="609"/>
        <end position="631"/>
    </location>
</feature>
<dbReference type="GO" id="GO:0004124">
    <property type="term" value="F:cysteine synthase activity"/>
    <property type="evidence" value="ECO:0007669"/>
    <property type="project" value="UniProtKB-UniRule"/>
</dbReference>
<dbReference type="GO" id="GO:0005737">
    <property type="term" value="C:cytoplasm"/>
    <property type="evidence" value="ECO:0007669"/>
    <property type="project" value="EnsemblFungi"/>
</dbReference>
<dbReference type="InterPro" id="IPR001926">
    <property type="entry name" value="TrpB-like_PALP"/>
</dbReference>
<feature type="transmembrane region" description="Helical" evidence="31">
    <location>
        <begin position="651"/>
        <end position="672"/>
    </location>
</feature>
<dbReference type="InterPro" id="IPR000515">
    <property type="entry name" value="MetI-like"/>
</dbReference>
<keyword evidence="16" id="KW-0547">Nucleotide-binding</keyword>
<dbReference type="SUPFAM" id="SSF53850">
    <property type="entry name" value="Periplasmic binding protein-like II"/>
    <property type="match status" value="1"/>
</dbReference>
<evidence type="ECO:0000256" key="12">
    <source>
        <dbReference type="ARBA" id="ARBA00022679"/>
    </source>
</evidence>
<dbReference type="InterPro" id="IPR035906">
    <property type="entry name" value="MetI-like_sf"/>
</dbReference>
<dbReference type="Pfam" id="PF00005">
    <property type="entry name" value="ABC_tran"/>
    <property type="match status" value="1"/>
</dbReference>
<dbReference type="SUPFAM" id="SSF52540">
    <property type="entry name" value="P-loop containing nucleoside triphosphate hydrolases"/>
    <property type="match status" value="1"/>
</dbReference>
<keyword evidence="7" id="KW-0813">Transport</keyword>
<dbReference type="Proteomes" id="UP000030106">
    <property type="component" value="Unassembled WGS sequence"/>
</dbReference>
<keyword evidence="12 30" id="KW-0808">Transferase</keyword>
<dbReference type="InterPro" id="IPR027417">
    <property type="entry name" value="P-loop_NTPase"/>
</dbReference>